<evidence type="ECO:0000313" key="1">
    <source>
        <dbReference type="EMBL" id="PKK88242.1"/>
    </source>
</evidence>
<accession>A0A2N1PIX3</accession>
<dbReference type="AlphaFoldDB" id="A0A2N1PIX3"/>
<gene>
    <name evidence="1" type="ORF">CVV64_19680</name>
</gene>
<evidence type="ECO:0000313" key="2">
    <source>
        <dbReference type="Proteomes" id="UP000233256"/>
    </source>
</evidence>
<dbReference type="Pfam" id="PF05973">
    <property type="entry name" value="Gp49"/>
    <property type="match status" value="1"/>
</dbReference>
<dbReference type="EMBL" id="PGXC01000057">
    <property type="protein sequence ID" value="PKK88242.1"/>
    <property type="molecule type" value="Genomic_DNA"/>
</dbReference>
<dbReference type="Proteomes" id="UP000233256">
    <property type="component" value="Unassembled WGS sequence"/>
</dbReference>
<dbReference type="InterPro" id="IPR009241">
    <property type="entry name" value="HigB-like"/>
</dbReference>
<protein>
    <recommendedName>
        <fullName evidence="3">Type II toxin-antitoxin system RelE/ParE family toxin</fullName>
    </recommendedName>
</protein>
<name>A0A2N1PIX3_9BACT</name>
<dbReference type="SUPFAM" id="SSF143011">
    <property type="entry name" value="RelE-like"/>
    <property type="match status" value="1"/>
</dbReference>
<comment type="caution">
    <text evidence="1">The sequence shown here is derived from an EMBL/GenBank/DDBJ whole genome shotgun (WGS) entry which is preliminary data.</text>
</comment>
<proteinExistence type="predicted"/>
<dbReference type="InterPro" id="IPR035093">
    <property type="entry name" value="RelE/ParE_toxin_dom_sf"/>
</dbReference>
<sequence>MTLEAFFKTLKKSGHKDLLKALSLLKLAANGELPKNSDLVKKLQGKHIDGIFEFRANSIRIFWFYDGNNIICTHGIIKKTDKTPKKEIEYANSVKARYGDEKQRKQGRE</sequence>
<reference evidence="1 2" key="1">
    <citation type="journal article" date="2017" name="ISME J.">
        <title>Potential for microbial H2 and metal transformations associated with novel bacteria and archaea in deep terrestrial subsurface sediments.</title>
        <authorList>
            <person name="Hernsdorf A.W."/>
            <person name="Amano Y."/>
            <person name="Miyakawa K."/>
            <person name="Ise K."/>
            <person name="Suzuki Y."/>
            <person name="Anantharaman K."/>
            <person name="Probst A."/>
            <person name="Burstein D."/>
            <person name="Thomas B.C."/>
            <person name="Banfield J.F."/>
        </authorList>
    </citation>
    <scope>NUCLEOTIDE SEQUENCE [LARGE SCALE GENOMIC DNA]</scope>
    <source>
        <strain evidence="1">HGW-Wallbacteria-1</strain>
    </source>
</reference>
<organism evidence="1 2">
    <name type="scientific">Candidatus Wallbacteria bacterium HGW-Wallbacteria-1</name>
    <dbReference type="NCBI Taxonomy" id="2013854"/>
    <lineage>
        <taxon>Bacteria</taxon>
        <taxon>Candidatus Walliibacteriota</taxon>
    </lineage>
</organism>
<evidence type="ECO:0008006" key="3">
    <source>
        <dbReference type="Google" id="ProtNLM"/>
    </source>
</evidence>